<protein>
    <submittedName>
        <fullName evidence="1">Uncharacterized protein</fullName>
    </submittedName>
</protein>
<name>D9S7G1_FIBSS</name>
<dbReference type="STRING" id="59374.FSU_0696"/>
<reference evidence="2" key="1">
    <citation type="submission" date="2010-08" db="EMBL/GenBank/DDBJ databases">
        <title>Complete sequence of Fibrobacter succinogenes subsp. succinogenes S85.</title>
        <authorList>
            <person name="Durkin A.S."/>
            <person name="Nelson K.E."/>
            <person name="Morrison M."/>
            <person name="Forsberg C.W."/>
            <person name="Wilson D.B."/>
            <person name="Russell J.B."/>
            <person name="Cann I.K.O."/>
            <person name="Mackie R.I."/>
            <person name="White B.A."/>
        </authorList>
    </citation>
    <scope>NUCLEOTIDE SEQUENCE [LARGE SCALE GENOMIC DNA]</scope>
    <source>
        <strain evidence="2">ATCC 19169 / S85</strain>
    </source>
</reference>
<dbReference type="HOGENOM" id="CLU_1822474_0_0_0"/>
<organism evidence="1 2">
    <name type="scientific">Fibrobacter succinogenes (strain ATCC 19169 / S85)</name>
    <dbReference type="NCBI Taxonomy" id="59374"/>
    <lineage>
        <taxon>Bacteria</taxon>
        <taxon>Pseudomonadati</taxon>
        <taxon>Fibrobacterota</taxon>
        <taxon>Fibrobacteria</taxon>
        <taxon>Fibrobacterales</taxon>
        <taxon>Fibrobacteraceae</taxon>
        <taxon>Fibrobacter</taxon>
    </lineage>
</organism>
<dbReference type="AlphaFoldDB" id="D9S7G1"/>
<sequence>MPVFKRVTMQTEVLMNFDMALLILCWQTACLSHNHENEQLLPGATSATEAESAELDKIHDEVTPNASWDDFNNLYASYKSASDRTKACVKALKSASNDFKIQVTNCMTRIANASREDENKTNMSPEEYEFIKNVREQLGLN</sequence>
<evidence type="ECO:0000313" key="2">
    <source>
        <dbReference type="Proteomes" id="UP000000517"/>
    </source>
</evidence>
<dbReference type="Proteomes" id="UP000000517">
    <property type="component" value="Chromosome"/>
</dbReference>
<evidence type="ECO:0000313" key="1">
    <source>
        <dbReference type="EMBL" id="ADL25405.1"/>
    </source>
</evidence>
<accession>D9S7G1</accession>
<proteinExistence type="predicted"/>
<dbReference type="KEGG" id="fsc:FSU_0696"/>
<dbReference type="EMBL" id="CP002158">
    <property type="protein sequence ID" value="ADL25405.1"/>
    <property type="molecule type" value="Genomic_DNA"/>
</dbReference>
<gene>
    <name evidence="1" type="ordered locus">FSU_0696</name>
</gene>